<comment type="subcellular location">
    <subcellularLocation>
        <location evidence="1">Cell membrane</location>
    </subcellularLocation>
</comment>
<protein>
    <submittedName>
        <fullName evidence="10">Methyl-accepting chemotaxis protein</fullName>
    </submittedName>
</protein>
<dbReference type="PROSITE" id="PS50111">
    <property type="entry name" value="CHEMOTAXIS_TRANSDUC_2"/>
    <property type="match status" value="1"/>
</dbReference>
<evidence type="ECO:0000256" key="6">
    <source>
        <dbReference type="PROSITE-ProRule" id="PRU00284"/>
    </source>
</evidence>
<dbReference type="PROSITE" id="PS50885">
    <property type="entry name" value="HAMP"/>
    <property type="match status" value="1"/>
</dbReference>
<evidence type="ECO:0000256" key="7">
    <source>
        <dbReference type="SAM" id="Phobius"/>
    </source>
</evidence>
<dbReference type="CDD" id="cd06225">
    <property type="entry name" value="HAMP"/>
    <property type="match status" value="1"/>
</dbReference>
<dbReference type="Gene3D" id="1.10.287.950">
    <property type="entry name" value="Methyl-accepting chemotaxis protein"/>
    <property type="match status" value="1"/>
</dbReference>
<keyword evidence="3 7" id="KW-0472">Membrane</keyword>
<dbReference type="GO" id="GO:0007165">
    <property type="term" value="P:signal transduction"/>
    <property type="evidence" value="ECO:0007669"/>
    <property type="project" value="UniProtKB-KW"/>
</dbReference>
<comment type="similarity">
    <text evidence="5">Belongs to the methyl-accepting chemotaxis (MCP) protein family.</text>
</comment>
<evidence type="ECO:0000256" key="2">
    <source>
        <dbReference type="ARBA" id="ARBA00022475"/>
    </source>
</evidence>
<dbReference type="eggNOG" id="COG0840">
    <property type="taxonomic scope" value="Bacteria"/>
</dbReference>
<dbReference type="InterPro" id="IPR004089">
    <property type="entry name" value="MCPsignal_dom"/>
</dbReference>
<evidence type="ECO:0000313" key="11">
    <source>
        <dbReference type="Proteomes" id="UP000018896"/>
    </source>
</evidence>
<dbReference type="EMBL" id="BAUV01000003">
    <property type="protein sequence ID" value="GAE33727.1"/>
    <property type="molecule type" value="Genomic_DNA"/>
</dbReference>
<evidence type="ECO:0000256" key="3">
    <source>
        <dbReference type="ARBA" id="ARBA00023136"/>
    </source>
</evidence>
<dbReference type="PANTHER" id="PTHR32089">
    <property type="entry name" value="METHYL-ACCEPTING CHEMOTAXIS PROTEIN MCPB"/>
    <property type="match status" value="1"/>
</dbReference>
<dbReference type="CDD" id="cd11386">
    <property type="entry name" value="MCP_signal"/>
    <property type="match status" value="1"/>
</dbReference>
<dbReference type="RefSeq" id="WP_035662156.1">
    <property type="nucleotide sequence ID" value="NZ_BAUV01000003.1"/>
</dbReference>
<dbReference type="AlphaFoldDB" id="W4QP84"/>
<dbReference type="SUPFAM" id="SSF58104">
    <property type="entry name" value="Methyl-accepting chemotaxis protein (MCP) signaling domain"/>
    <property type="match status" value="1"/>
</dbReference>
<dbReference type="SMART" id="SM00304">
    <property type="entry name" value="HAMP"/>
    <property type="match status" value="1"/>
</dbReference>
<dbReference type="STRING" id="1236973.JCM9157_750"/>
<feature type="domain" description="HAMP" evidence="9">
    <location>
        <begin position="207"/>
        <end position="260"/>
    </location>
</feature>
<keyword evidence="2" id="KW-1003">Cell membrane</keyword>
<evidence type="ECO:0000259" key="9">
    <source>
        <dbReference type="PROSITE" id="PS50885"/>
    </source>
</evidence>
<keyword evidence="11" id="KW-1185">Reference proteome</keyword>
<dbReference type="Proteomes" id="UP000018896">
    <property type="component" value="Unassembled WGS sequence"/>
</dbReference>
<comment type="caution">
    <text evidence="10">The sequence shown here is derived from an EMBL/GenBank/DDBJ whole genome shotgun (WGS) entry which is preliminary data.</text>
</comment>
<evidence type="ECO:0000259" key="8">
    <source>
        <dbReference type="PROSITE" id="PS50111"/>
    </source>
</evidence>
<keyword evidence="7" id="KW-1133">Transmembrane helix</keyword>
<dbReference type="InterPro" id="IPR003660">
    <property type="entry name" value="HAMP_dom"/>
</dbReference>
<evidence type="ECO:0000256" key="4">
    <source>
        <dbReference type="ARBA" id="ARBA00023224"/>
    </source>
</evidence>
<evidence type="ECO:0000313" key="10">
    <source>
        <dbReference type="EMBL" id="GAE33727.1"/>
    </source>
</evidence>
<accession>W4QP84</accession>
<keyword evidence="7" id="KW-0812">Transmembrane</keyword>
<dbReference type="GO" id="GO:0005886">
    <property type="term" value="C:plasma membrane"/>
    <property type="evidence" value="ECO:0007669"/>
    <property type="project" value="UniProtKB-SubCell"/>
</dbReference>
<sequence length="565" mass="61533">MKRLLNFKSIRMKVLFGFSQLIVLVLILTVFNVGSIMKVNEQTKDIIEYQLPLLIADERLAFNMAQQTALARGYVIYGDQEYKDLFNEYTDRSLALQEELLATTNSEKVVELVEKSNTWRGIIINEVFPIYDQGDSQGAVDILSSQAQTLGREVMNGFEEMAYTRETLAIEQGHEIINSGQNTLLVTMILSGLVFIIGVTVALITAQVITNPIKVVMNRMNAISTFDLSEKPLDTSSRDEIGQLVMATNRMSENTRNLIDEITGVSKTVTNQSEELTQAANEVKAGSQQTAVTMQELAAGAETQASAALGLANVMESFSTKIQEANEDGEKVKTTSMEVKALTTEGSQLMDSSIKQMKQIDEIVQDSVQKVKGLDAQSQQISTLVSVIKDIAAQTNLLALNAAIEAARAGDHGRGFAVVADEVRKLAEQVTESVTEITTIVGGIQSESTAVANSLESGYEEVKQGIIQIKTTGETFTRINQAVTDMAISMETVSNNLKTISTNNEKMNASIQEMASVSEESAAGIEQTSASAEQVSSSMEEVANNSDELAQLAEKLNVLVQKFKL</sequence>
<evidence type="ECO:0000256" key="5">
    <source>
        <dbReference type="ARBA" id="ARBA00029447"/>
    </source>
</evidence>
<organism evidence="10 11">
    <name type="scientific">Halalkalibacter akibai (strain ATCC 43226 / DSM 21942 / CIP 109018 / JCM 9157 / 1139)</name>
    <name type="common">Bacillus akibai</name>
    <dbReference type="NCBI Taxonomy" id="1236973"/>
    <lineage>
        <taxon>Bacteria</taxon>
        <taxon>Bacillati</taxon>
        <taxon>Bacillota</taxon>
        <taxon>Bacilli</taxon>
        <taxon>Bacillales</taxon>
        <taxon>Bacillaceae</taxon>
        <taxon>Halalkalibacter</taxon>
    </lineage>
</organism>
<dbReference type="PANTHER" id="PTHR32089:SF112">
    <property type="entry name" value="LYSOZYME-LIKE PROTEIN-RELATED"/>
    <property type="match status" value="1"/>
</dbReference>
<dbReference type="SMART" id="SM00283">
    <property type="entry name" value="MA"/>
    <property type="match status" value="1"/>
</dbReference>
<name>W4QP84_HALA3</name>
<keyword evidence="4 6" id="KW-0807">Transducer</keyword>
<proteinExistence type="inferred from homology"/>
<feature type="transmembrane region" description="Helical" evidence="7">
    <location>
        <begin position="184"/>
        <end position="210"/>
    </location>
</feature>
<reference evidence="10 11" key="1">
    <citation type="journal article" date="2014" name="Genome Announc.">
        <title>Draft Genome Sequences of Three Alkaliphilic Bacillus Strains, Bacillus wakoensis JCM 9140T, Bacillus akibai JCM 9157T, and Bacillus hemicellulosilyticus JCM 9152T.</title>
        <authorList>
            <person name="Yuki M."/>
            <person name="Oshima K."/>
            <person name="Suda W."/>
            <person name="Oshida Y."/>
            <person name="Kitamura K."/>
            <person name="Iida T."/>
            <person name="Hattori M."/>
            <person name="Ohkuma M."/>
        </authorList>
    </citation>
    <scope>NUCLEOTIDE SEQUENCE [LARGE SCALE GENOMIC DNA]</scope>
    <source>
        <strain evidence="10 11">JCM 9157</strain>
    </source>
</reference>
<dbReference type="OrthoDB" id="2168386at2"/>
<gene>
    <name evidence="10" type="ORF">JCM9157_750</name>
</gene>
<evidence type="ECO:0000256" key="1">
    <source>
        <dbReference type="ARBA" id="ARBA00004236"/>
    </source>
</evidence>
<feature type="domain" description="Methyl-accepting transducer" evidence="8">
    <location>
        <begin position="279"/>
        <end position="529"/>
    </location>
</feature>
<dbReference type="Pfam" id="PF00672">
    <property type="entry name" value="HAMP"/>
    <property type="match status" value="1"/>
</dbReference>
<dbReference type="Pfam" id="PF00015">
    <property type="entry name" value="MCPsignal"/>
    <property type="match status" value="1"/>
</dbReference>